<dbReference type="CTD" id="20249394"/>
<dbReference type="GO" id="GO:0007160">
    <property type="term" value="P:cell-matrix adhesion"/>
    <property type="evidence" value="ECO:0007669"/>
    <property type="project" value="InterPro"/>
</dbReference>
<dbReference type="OrthoDB" id="6084362at2759"/>
<dbReference type="GO" id="GO:0005764">
    <property type="term" value="C:lysosome"/>
    <property type="evidence" value="ECO:0007669"/>
    <property type="project" value="TreeGrafter"/>
</dbReference>
<feature type="signal peptide" evidence="1">
    <location>
        <begin position="1"/>
        <end position="15"/>
    </location>
</feature>
<accession>V4A0A4</accession>
<evidence type="ECO:0008006" key="4">
    <source>
        <dbReference type="Google" id="ProtNLM"/>
    </source>
</evidence>
<protein>
    <recommendedName>
        <fullName evidence="4">Mammalian ependymin-related protein 1</fullName>
    </recommendedName>
</protein>
<dbReference type="HOGENOM" id="CLU_097673_1_0_1"/>
<sequence>MKYLLLALTVTAVAGQLPLPCTSPRQFESRFARFDREKNFQEFAKVSYDEDQKRVREIEEVAIGSTKDYYDVLYLHNIGIEYRFNLRTRKCNVTTISKTFIPFSVPGFAKFAGQGNIGVAGFTNEHVDIQLFEGKTPEGHPLFISVTSPDCFPVNFGYYSPTVGYDHRNFYDVTVGIRDPNVFIPPSECIQ</sequence>
<dbReference type="PANTHER" id="PTHR10697:SF1">
    <property type="entry name" value="MAMMALIAN EPENDYMIN-RELATED PROTEIN 1"/>
    <property type="match status" value="1"/>
</dbReference>
<organism evidence="2 3">
    <name type="scientific">Lottia gigantea</name>
    <name type="common">Giant owl limpet</name>
    <dbReference type="NCBI Taxonomy" id="225164"/>
    <lineage>
        <taxon>Eukaryota</taxon>
        <taxon>Metazoa</taxon>
        <taxon>Spiralia</taxon>
        <taxon>Lophotrochozoa</taxon>
        <taxon>Mollusca</taxon>
        <taxon>Gastropoda</taxon>
        <taxon>Patellogastropoda</taxon>
        <taxon>Lottioidea</taxon>
        <taxon>Lottiidae</taxon>
        <taxon>Lottia</taxon>
    </lineage>
</organism>
<reference evidence="2 3" key="1">
    <citation type="journal article" date="2013" name="Nature">
        <title>Insights into bilaterian evolution from three spiralian genomes.</title>
        <authorList>
            <person name="Simakov O."/>
            <person name="Marletaz F."/>
            <person name="Cho S.J."/>
            <person name="Edsinger-Gonzales E."/>
            <person name="Havlak P."/>
            <person name="Hellsten U."/>
            <person name="Kuo D.H."/>
            <person name="Larsson T."/>
            <person name="Lv J."/>
            <person name="Arendt D."/>
            <person name="Savage R."/>
            <person name="Osoegawa K."/>
            <person name="de Jong P."/>
            <person name="Grimwood J."/>
            <person name="Chapman J.A."/>
            <person name="Shapiro H."/>
            <person name="Aerts A."/>
            <person name="Otillar R.P."/>
            <person name="Terry A.Y."/>
            <person name="Boore J.L."/>
            <person name="Grigoriev I.V."/>
            <person name="Lindberg D.R."/>
            <person name="Seaver E.C."/>
            <person name="Weisblat D.A."/>
            <person name="Putnam N.H."/>
            <person name="Rokhsar D.S."/>
        </authorList>
    </citation>
    <scope>NUCLEOTIDE SEQUENCE [LARGE SCALE GENOMIC DNA]</scope>
</reference>
<dbReference type="GO" id="GO:0005509">
    <property type="term" value="F:calcium ion binding"/>
    <property type="evidence" value="ECO:0007669"/>
    <property type="project" value="InterPro"/>
</dbReference>
<dbReference type="OMA" id="FSYDAFE"/>
<dbReference type="Proteomes" id="UP000030746">
    <property type="component" value="Unassembled WGS sequence"/>
</dbReference>
<dbReference type="KEGG" id="lgi:LOTGIDRAFT_233900"/>
<keyword evidence="3" id="KW-1185">Reference proteome</keyword>
<dbReference type="GeneID" id="20249394"/>
<proteinExistence type="predicted"/>
<dbReference type="RefSeq" id="XP_009059164.1">
    <property type="nucleotide sequence ID" value="XM_009060916.1"/>
</dbReference>
<evidence type="ECO:0000313" key="3">
    <source>
        <dbReference type="Proteomes" id="UP000030746"/>
    </source>
</evidence>
<dbReference type="Pfam" id="PF00811">
    <property type="entry name" value="Ependymin"/>
    <property type="match status" value="1"/>
</dbReference>
<gene>
    <name evidence="2" type="ORF">LOTGIDRAFT_233900</name>
</gene>
<dbReference type="AlphaFoldDB" id="V4A0A4"/>
<dbReference type="GO" id="GO:0005576">
    <property type="term" value="C:extracellular region"/>
    <property type="evidence" value="ECO:0007669"/>
    <property type="project" value="InterPro"/>
</dbReference>
<dbReference type="InterPro" id="IPR001299">
    <property type="entry name" value="Ependymin"/>
</dbReference>
<evidence type="ECO:0000256" key="1">
    <source>
        <dbReference type="SAM" id="SignalP"/>
    </source>
</evidence>
<dbReference type="EMBL" id="KB202481">
    <property type="protein sequence ID" value="ESO90087.1"/>
    <property type="molecule type" value="Genomic_DNA"/>
</dbReference>
<evidence type="ECO:0000313" key="2">
    <source>
        <dbReference type="EMBL" id="ESO90087.1"/>
    </source>
</evidence>
<dbReference type="PANTHER" id="PTHR10697">
    <property type="entry name" value="MAMMALIAN EPENDYMIN-RELATED PROTEIN 1"/>
    <property type="match status" value="1"/>
</dbReference>
<keyword evidence="1" id="KW-0732">Signal</keyword>
<name>V4A0A4_LOTGI</name>
<feature type="chain" id="PRO_5011977403" description="Mammalian ependymin-related protein 1" evidence="1">
    <location>
        <begin position="16"/>
        <end position="191"/>
    </location>
</feature>